<dbReference type="SUPFAM" id="SSF53271">
    <property type="entry name" value="PRTase-like"/>
    <property type="match status" value="2"/>
</dbReference>
<dbReference type="EC" id="2.7.6.1" evidence="11"/>
<dbReference type="Gene3D" id="3.40.50.2020">
    <property type="match status" value="2"/>
</dbReference>
<evidence type="ECO:0000256" key="7">
    <source>
        <dbReference type="ARBA" id="ARBA00022840"/>
    </source>
</evidence>
<keyword evidence="3 11" id="KW-0479">Metal-binding</keyword>
<dbReference type="HAMAP" id="MF_00583_B">
    <property type="entry name" value="RibP_PPkinase_B"/>
    <property type="match status" value="1"/>
</dbReference>
<feature type="domain" description="Phosphoribosyltransferase" evidence="13">
    <location>
        <begin position="252"/>
        <end position="341"/>
    </location>
</feature>
<dbReference type="InterPro" id="IPR037515">
    <property type="entry name" value="Rib-P_diPkinase_bac"/>
</dbReference>
<dbReference type="InterPro" id="IPR000836">
    <property type="entry name" value="PRTase_dom"/>
</dbReference>
<feature type="domain" description="Ribose-phosphate pyrophosphokinase N-terminal" evidence="14">
    <location>
        <begin position="95"/>
        <end position="210"/>
    </location>
</feature>
<dbReference type="GO" id="GO:0009156">
    <property type="term" value="P:ribonucleoside monophosphate biosynthetic process"/>
    <property type="evidence" value="ECO:0007669"/>
    <property type="project" value="InterPro"/>
</dbReference>
<keyword evidence="6 11" id="KW-0418">Kinase</keyword>
<keyword evidence="8 11" id="KW-0460">Magnesium</keyword>
<dbReference type="FunFam" id="3.40.50.2020:FF:000002">
    <property type="entry name" value="Ribose-phosphate pyrophosphokinase"/>
    <property type="match status" value="1"/>
</dbReference>
<dbReference type="STRING" id="4615.A0A199VA24"/>
<dbReference type="GO" id="GO:0005737">
    <property type="term" value="C:cytoplasm"/>
    <property type="evidence" value="ECO:0007669"/>
    <property type="project" value="TreeGrafter"/>
</dbReference>
<dbReference type="GO" id="GO:0005524">
    <property type="term" value="F:ATP binding"/>
    <property type="evidence" value="ECO:0007669"/>
    <property type="project" value="UniProtKB-KW"/>
</dbReference>
<dbReference type="GO" id="GO:0006015">
    <property type="term" value="P:5-phosphoribose 1-diphosphate biosynthetic process"/>
    <property type="evidence" value="ECO:0007669"/>
    <property type="project" value="TreeGrafter"/>
</dbReference>
<gene>
    <name evidence="15" type="ORF">ACMD2_22270</name>
</gene>
<keyword evidence="7" id="KW-0067">ATP-binding</keyword>
<dbReference type="InterPro" id="IPR029057">
    <property type="entry name" value="PRTase-like"/>
</dbReference>
<dbReference type="InterPro" id="IPR005946">
    <property type="entry name" value="Rib-P_diPkinase"/>
</dbReference>
<comment type="caution">
    <text evidence="15">The sequence shown here is derived from an EMBL/GenBank/DDBJ whole genome shotgun (WGS) entry which is preliminary data.</text>
</comment>
<dbReference type="NCBIfam" id="NF002320">
    <property type="entry name" value="PRK01259.1"/>
    <property type="match status" value="1"/>
</dbReference>
<dbReference type="GO" id="GO:0002189">
    <property type="term" value="C:ribose phosphate diphosphokinase complex"/>
    <property type="evidence" value="ECO:0007669"/>
    <property type="project" value="TreeGrafter"/>
</dbReference>
<organism evidence="15 16">
    <name type="scientific">Ananas comosus</name>
    <name type="common">Pineapple</name>
    <name type="synonym">Ananas ananas</name>
    <dbReference type="NCBI Taxonomy" id="4615"/>
    <lineage>
        <taxon>Eukaryota</taxon>
        <taxon>Viridiplantae</taxon>
        <taxon>Streptophyta</taxon>
        <taxon>Embryophyta</taxon>
        <taxon>Tracheophyta</taxon>
        <taxon>Spermatophyta</taxon>
        <taxon>Magnoliopsida</taxon>
        <taxon>Liliopsida</taxon>
        <taxon>Poales</taxon>
        <taxon>Bromeliaceae</taxon>
        <taxon>Bromelioideae</taxon>
        <taxon>Ananas</taxon>
    </lineage>
</organism>
<proteinExistence type="inferred from homology"/>
<dbReference type="NCBIfam" id="TIGR01251">
    <property type="entry name" value="ribP_PPkin"/>
    <property type="match status" value="1"/>
</dbReference>
<evidence type="ECO:0000256" key="5">
    <source>
        <dbReference type="ARBA" id="ARBA00022741"/>
    </source>
</evidence>
<evidence type="ECO:0000256" key="9">
    <source>
        <dbReference type="ARBA" id="ARBA00049535"/>
    </source>
</evidence>
<dbReference type="InterPro" id="IPR000842">
    <property type="entry name" value="PRib_PP_synth_CS"/>
</dbReference>
<dbReference type="CDD" id="cd06223">
    <property type="entry name" value="PRTases_typeI"/>
    <property type="match status" value="1"/>
</dbReference>
<keyword evidence="2" id="KW-0808">Transferase</keyword>
<sequence length="436" mass="47542">MPSRATSAATSAASSSLASPRRRSSGFPFRRCELTPRRASVAAAPVAVRCKLADPLRYSNGAVPCNSILNERILPGVLTTPYLQEMSSKNDMRLRIFSGTSNPALSQEIANYLGLELGKIKIKRFADGEIYVQLQESVRGCDVFLVQPTCPPANENLMELLIMIDACRRASAKNITAVIPYFGYARADRKTQGRESIAAKLVANMITEAGANRVLACDLHSGQSMGYFDIPVDHVYGQPVILDYLASKTICSNDLVVVSPDVGGVARARAFAKKLSDAPLAIVDKRRHGHNVAEVMNLIGDVRGKVAVMVDDMIDTAGTIAKGAELLHHEGAREVYACSTHAVFRYLFFSEILGNLIVIEYANPSCNREAVEWPIQEVIITTHPRSGAEELPQLTVLSVANLLGETIWRVHDDCSRLPVATDYQVGHEPYSSLDID</sequence>
<evidence type="ECO:0000256" key="6">
    <source>
        <dbReference type="ARBA" id="ARBA00022777"/>
    </source>
</evidence>
<dbReference type="GO" id="GO:0006164">
    <property type="term" value="P:purine nucleotide biosynthetic process"/>
    <property type="evidence" value="ECO:0007669"/>
    <property type="project" value="TreeGrafter"/>
</dbReference>
<evidence type="ECO:0000256" key="4">
    <source>
        <dbReference type="ARBA" id="ARBA00022727"/>
    </source>
</evidence>
<evidence type="ECO:0000256" key="10">
    <source>
        <dbReference type="RuleBase" id="RU004324"/>
    </source>
</evidence>
<dbReference type="PANTHER" id="PTHR10210">
    <property type="entry name" value="RIBOSE-PHOSPHATE DIPHOSPHOKINASE FAMILY MEMBER"/>
    <property type="match status" value="1"/>
</dbReference>
<dbReference type="Proteomes" id="UP000092600">
    <property type="component" value="Unassembled WGS sequence"/>
</dbReference>
<comment type="similarity">
    <text evidence="1 10">Belongs to the ribose-phosphate pyrophosphokinase family.</text>
</comment>
<evidence type="ECO:0000256" key="2">
    <source>
        <dbReference type="ARBA" id="ARBA00022679"/>
    </source>
</evidence>
<feature type="region of interest" description="Disordered" evidence="12">
    <location>
        <begin position="1"/>
        <end position="25"/>
    </location>
</feature>
<dbReference type="GO" id="GO:0000287">
    <property type="term" value="F:magnesium ion binding"/>
    <property type="evidence" value="ECO:0007669"/>
    <property type="project" value="InterPro"/>
</dbReference>
<dbReference type="PROSITE" id="PS00114">
    <property type="entry name" value="PRPP_SYNTHASE"/>
    <property type="match status" value="1"/>
</dbReference>
<evidence type="ECO:0000256" key="3">
    <source>
        <dbReference type="ARBA" id="ARBA00022723"/>
    </source>
</evidence>
<evidence type="ECO:0000256" key="8">
    <source>
        <dbReference type="ARBA" id="ARBA00022842"/>
    </source>
</evidence>
<accession>A0A199VA24</accession>
<protein>
    <recommendedName>
        <fullName evidence="11">Ribose-phosphate pyrophosphokinase</fullName>
        <ecNumber evidence="11">2.7.6.1</ecNumber>
    </recommendedName>
</protein>
<evidence type="ECO:0000259" key="14">
    <source>
        <dbReference type="Pfam" id="PF13793"/>
    </source>
</evidence>
<reference evidence="15 16" key="1">
    <citation type="journal article" date="2016" name="DNA Res.">
        <title>The draft genome of MD-2 pineapple using hybrid error correction of long reads.</title>
        <authorList>
            <person name="Redwan R.M."/>
            <person name="Saidin A."/>
            <person name="Kumar S.V."/>
        </authorList>
    </citation>
    <scope>NUCLEOTIDE SEQUENCE [LARGE SCALE GENOMIC DNA]</scope>
    <source>
        <strain evidence="16">cv. MD2</strain>
        <tissue evidence="15">Leaf</tissue>
    </source>
</reference>
<comment type="catalytic activity">
    <reaction evidence="9 11">
        <text>D-ribose 5-phosphate + ATP = 5-phospho-alpha-D-ribose 1-diphosphate + AMP + H(+)</text>
        <dbReference type="Rhea" id="RHEA:15609"/>
        <dbReference type="ChEBI" id="CHEBI:15378"/>
        <dbReference type="ChEBI" id="CHEBI:30616"/>
        <dbReference type="ChEBI" id="CHEBI:58017"/>
        <dbReference type="ChEBI" id="CHEBI:78346"/>
        <dbReference type="ChEBI" id="CHEBI:456215"/>
        <dbReference type="EC" id="2.7.6.1"/>
    </reaction>
</comment>
<evidence type="ECO:0000256" key="11">
    <source>
        <dbReference type="RuleBase" id="RU004325"/>
    </source>
</evidence>
<evidence type="ECO:0000256" key="1">
    <source>
        <dbReference type="ARBA" id="ARBA00006478"/>
    </source>
</evidence>
<keyword evidence="5" id="KW-0547">Nucleotide-binding</keyword>
<evidence type="ECO:0000313" key="15">
    <source>
        <dbReference type="EMBL" id="OAY73873.1"/>
    </source>
</evidence>
<dbReference type="PANTHER" id="PTHR10210:SF120">
    <property type="entry name" value="RIBOSE-PHOSPHATE PYROPHOSPHOKINASE 5, CHLOROPLASTIC"/>
    <property type="match status" value="1"/>
</dbReference>
<evidence type="ECO:0000256" key="12">
    <source>
        <dbReference type="SAM" id="MobiDB-lite"/>
    </source>
</evidence>
<dbReference type="FunFam" id="3.40.50.2020:FF:000014">
    <property type="entry name" value="Ribose-phosphate pyrophosphokinase 1"/>
    <property type="match status" value="1"/>
</dbReference>
<dbReference type="GO" id="GO:0016301">
    <property type="term" value="F:kinase activity"/>
    <property type="evidence" value="ECO:0007669"/>
    <property type="project" value="UniProtKB-KW"/>
</dbReference>
<keyword evidence="4 10" id="KW-0545">Nucleotide biosynthesis</keyword>
<evidence type="ECO:0000313" key="16">
    <source>
        <dbReference type="Proteomes" id="UP000092600"/>
    </source>
</evidence>
<dbReference type="EMBL" id="LSRQ01002563">
    <property type="protein sequence ID" value="OAY73873.1"/>
    <property type="molecule type" value="Genomic_DNA"/>
</dbReference>
<dbReference type="Pfam" id="PF00156">
    <property type="entry name" value="Pribosyltran"/>
    <property type="match status" value="1"/>
</dbReference>
<dbReference type="Pfam" id="PF13793">
    <property type="entry name" value="Pribosyltran_N"/>
    <property type="match status" value="1"/>
</dbReference>
<dbReference type="InterPro" id="IPR029099">
    <property type="entry name" value="Pribosyltran_N"/>
</dbReference>
<dbReference type="GO" id="GO:0004749">
    <property type="term" value="F:ribose phosphate diphosphokinase activity"/>
    <property type="evidence" value="ECO:0007669"/>
    <property type="project" value="UniProtKB-EC"/>
</dbReference>
<dbReference type="SMART" id="SM01400">
    <property type="entry name" value="Pribosyltran_N"/>
    <property type="match status" value="1"/>
</dbReference>
<dbReference type="AlphaFoldDB" id="A0A199VA24"/>
<evidence type="ECO:0000259" key="13">
    <source>
        <dbReference type="Pfam" id="PF00156"/>
    </source>
</evidence>
<name>A0A199VA24_ANACO</name>